<accession>A0ACB8WAL8</accession>
<evidence type="ECO:0000313" key="2">
    <source>
        <dbReference type="Proteomes" id="UP000831701"/>
    </source>
</evidence>
<organism evidence="1 2">
    <name type="scientific">Scortum barcoo</name>
    <name type="common">barcoo grunter</name>
    <dbReference type="NCBI Taxonomy" id="214431"/>
    <lineage>
        <taxon>Eukaryota</taxon>
        <taxon>Metazoa</taxon>
        <taxon>Chordata</taxon>
        <taxon>Craniata</taxon>
        <taxon>Vertebrata</taxon>
        <taxon>Euteleostomi</taxon>
        <taxon>Actinopterygii</taxon>
        <taxon>Neopterygii</taxon>
        <taxon>Teleostei</taxon>
        <taxon>Neoteleostei</taxon>
        <taxon>Acanthomorphata</taxon>
        <taxon>Eupercaria</taxon>
        <taxon>Centrarchiformes</taxon>
        <taxon>Terapontoidei</taxon>
        <taxon>Terapontidae</taxon>
        <taxon>Scortum</taxon>
    </lineage>
</organism>
<sequence length="2207" mass="248138">MGTTASAAPQPVSVASPLESVHGNGMADSRQSLSMSPFQTVSIHNNKAKSIITNKVAPVVITYNCRQEFQIHDDILKTNYKVGRISDAMPEHYLVQGEYFMVQDVYSKADVLSTTGSYGAPNFRQVKGSYPLYGMGQPSLNGFRQVLQRLQAQGHEEVIFFCVREEPVVFLHKDDDFVPYTPRRKENLHENLHGLEKEEPVESLELTIRKELHDFAKLNENVFYVYSDIEYFKEEPQKISITCEEDIHVTEEVYKRPMFTMPAYRYYRLPLPVEGAPLEEDFDTFVSMLRESTSLSLGHDVSRPLPALLFSCQVGVGRTNLAMILGTLVMNRLRGDSQPQSQPEEASAPEPKPLFQVIQALISKLPNGQQVMEEVDQAITLCSEMHNIKEAIYENKSKLEGIGEDYQIQGSSTKDYFLNRTMQSLECYFFLIVFNAYLHEQPVDVLCHAWLYRLLARMNLSELSAPAELVTRAARVLVADEFLAPDVLSTVKEMKAGNFRRVPKMPIYGMAQPTSEATGAVLAHLTDEKRKHSHVLWVNLQEELVLEGNGQIFTQREPSCPDQHISIPSSDPQLIEKLETSLKEEILRAQKWLEVKLEQEKQMKMFKSCQTVQEIFNQHKSSHQGLVYRRIPLPDCSAPREEDFDKLLEAMKSTLAEDSHSAFVFNCSNGKGRTTTAMVVAVLTLWHFNGFPEFADDEIVSVPDAKYTKGEFEVVMQLVRLLPDGHRMKREVDMALDAVSETMTPMHYHLREIIISTYRQAFTEKEPNPLKMTSSVLIDPESTSLMIKSGKTEKECQQLLLRSLQYLERYMYLILFNTYLHLEKKNSWQRSFALWMEQVAARAGVYDILNQLGFSEFENPRDTPLARLRCRWQQQNIQTRQDSIAYDKKGQSTQEKCFNKCLKMTCLRDKAQEQARRKDSVESLLQKRGKKKVSAEVAALSHHSPRYGLYVFEKLSGKLSEYGLIVPFSTDSLGRYISHVVSGGSGSQGGSSGGGAAAADAGDAASTFRSRRRVARSAPKMPSLTPASAQHLFFNVTVFGKELHLRLRANRRLVAPGAFVEWQEDFVEKAKERIYGDCVFTGDVSDMPEASVAISNCDGLFDISPMQMPAVDYKPNFLFVILVLITSYALALCGPARRDVKADKKESRSLIRTDNGEFFIEPLEKGQQDVEVKGRVHVVYRRSAIKRETGQRREDLHNEVADFGIANLPAALDLVEHKLSESERKRRHAKKDDYNIEVLLAVDDSVVRFHGKEHVQNYVLTLMNIVDEIYHDESLGTNINIVLVRMIMVGYRQRESTGTLEAKSISLIERGNPSRSLEQVCRWANTQQRHDPDHAEYHDHAIFLTRQDFGPAGYAPVTGMCHPLRSCTLNHEDGFSSAFVVAHETGHVLGMEHDGQGNRCADETSMGSIMAPLVQAAFHRYHWSRCSKQELNRYIHSYDCLLDDPFEHKWPKLPELPGINYSMDEQCRFDFGVGYKMCTAWCFKGHCIWRSSQQPQGHDGSWGSWSKFGSCSRTCGGGVRSRSRQCNNPPPAYGGRDCPGSAFDYQMCNTEECAGPYEDFRAQQCIQRSNKYHKNIKHTWLPYEHPDEARKCELSCKSKETGEVVFMNQVMHDGTRCSYSDPFSVCARGECLHVGCDKEVGSYKQEDKCGVCEGDNSHCRTVKLTLTKTPKKTVQNGFPLFEALGCTMLSLCALLGMLKMFDIPIGARHIVIEENETSPHIIAVKNQVTGNFLLNAKSEDTESKTFIESGLQWEYTIDSEKETLKTDGPLHEGIVVLVIPQEEDAKISLTYKYIIHEDLLPLITNNNVLLAELDTYEWALKSWSQCSKLCGGGIQYTKYGCRRKGDSRLVHRNFCETSKKPKPIRKRCNVQECSQPTWVVEEWSPCSKTCGKLGYQTRMVQCMQALHNGTNRPVHSKHCTEDRPETRRACNHTTCPAQWRTGAWSQCSVTCGEGIQQRQVVCKASDNTIGECEGEKPETVLICKLSPCPGQPVSPLTIETMENSTIRDEAENPVHKISSNEPCLGDKSIFCQMEVLARYCSIPGYNKLCCESCNKKESFATHTPDLQYTPVASVEPETSALSHPSSPKAPLPAMTQSPLQTTKAIAKRLRSTPPVPTTVAAAQASPSMVAAPPQGPTSDSFLTAGKGDSNPGPLLPPGPPRPTADSSGGASKEHSPNSTLGPVAARSRRDDLGSERDSSHRTLSAQK</sequence>
<reference evidence="1" key="1">
    <citation type="submission" date="2022-04" db="EMBL/GenBank/DDBJ databases">
        <title>Jade perch genome.</title>
        <authorList>
            <person name="Chao B."/>
        </authorList>
    </citation>
    <scope>NUCLEOTIDE SEQUENCE</scope>
    <source>
        <strain evidence="1">CB-2022</strain>
    </source>
</reference>
<name>A0ACB8WAL8_9TELE</name>
<proteinExistence type="predicted"/>
<comment type="caution">
    <text evidence="1">The sequence shown here is derived from an EMBL/GenBank/DDBJ whole genome shotgun (WGS) entry which is preliminary data.</text>
</comment>
<dbReference type="EMBL" id="CM041542">
    <property type="protein sequence ID" value="KAI3364801.1"/>
    <property type="molecule type" value="Genomic_DNA"/>
</dbReference>
<gene>
    <name evidence="1" type="ORF">L3Q82_000997</name>
</gene>
<dbReference type="Proteomes" id="UP000831701">
    <property type="component" value="Chromosome 12"/>
</dbReference>
<evidence type="ECO:0000313" key="1">
    <source>
        <dbReference type="EMBL" id="KAI3364801.1"/>
    </source>
</evidence>
<protein>
    <submittedName>
        <fullName evidence="1">Uncharacterized protein</fullName>
    </submittedName>
</protein>
<keyword evidence="2" id="KW-1185">Reference proteome</keyword>